<protein>
    <submittedName>
        <fullName evidence="1">Uncharacterized protein</fullName>
    </submittedName>
</protein>
<evidence type="ECO:0000313" key="1">
    <source>
        <dbReference type="EMBL" id="QEG16716.1"/>
    </source>
</evidence>
<evidence type="ECO:0000313" key="2">
    <source>
        <dbReference type="Proteomes" id="UP000322887"/>
    </source>
</evidence>
<proteinExistence type="predicted"/>
<accession>A0ABX5YM13</accession>
<keyword evidence="2" id="KW-1185">Reference proteome</keyword>
<gene>
    <name evidence="1" type="ORF">GmarT_25830</name>
</gene>
<sequence>MSKTCQEIGCKLAAAKTESAQIPFCEQHARERGYQLLRCPRCGFMDWKRGNDDEVCGICFTESGQDVQLEVVSGPLPEVRSARITQKPYLGWKYARSKKEFVEGEVLLVATLSEHAPAGGSTARTWQVDSVLVCYVNKGENLVLQQHNGNYCEFEWNDVVWYIQLEDLQPTLHSLPVPSSSAL</sequence>
<name>A0ABX5YM13_9PLAN</name>
<dbReference type="EMBL" id="CP042910">
    <property type="protein sequence ID" value="QEG16716.1"/>
    <property type="molecule type" value="Genomic_DNA"/>
</dbReference>
<dbReference type="Proteomes" id="UP000322887">
    <property type="component" value="Chromosome"/>
</dbReference>
<organism evidence="1 2">
    <name type="scientific">Gimesia maris</name>
    <dbReference type="NCBI Taxonomy" id="122"/>
    <lineage>
        <taxon>Bacteria</taxon>
        <taxon>Pseudomonadati</taxon>
        <taxon>Planctomycetota</taxon>
        <taxon>Planctomycetia</taxon>
        <taxon>Planctomycetales</taxon>
        <taxon>Planctomycetaceae</taxon>
        <taxon>Gimesia</taxon>
    </lineage>
</organism>
<reference evidence="1 2" key="1">
    <citation type="submission" date="2019-08" db="EMBL/GenBank/DDBJ databases">
        <title>Deep-cultivation of Planctomycetes and their phenomic and genomic characterization uncovers novel biology.</title>
        <authorList>
            <person name="Wiegand S."/>
            <person name="Jogler M."/>
            <person name="Boedeker C."/>
            <person name="Pinto D."/>
            <person name="Vollmers J."/>
            <person name="Rivas-Marin E."/>
            <person name="Kohn T."/>
            <person name="Peeters S.H."/>
            <person name="Heuer A."/>
            <person name="Rast P."/>
            <person name="Oberbeckmann S."/>
            <person name="Bunk B."/>
            <person name="Jeske O."/>
            <person name="Meyerdierks A."/>
            <person name="Storesund J.E."/>
            <person name="Kallscheuer N."/>
            <person name="Luecker S."/>
            <person name="Lage O.M."/>
            <person name="Pohl T."/>
            <person name="Merkel B.J."/>
            <person name="Hornburger P."/>
            <person name="Mueller R.-W."/>
            <person name="Bruemmer F."/>
            <person name="Labrenz M."/>
            <person name="Spormann A.M."/>
            <person name="Op den Camp H."/>
            <person name="Overmann J."/>
            <person name="Amann R."/>
            <person name="Jetten M.S.M."/>
            <person name="Mascher T."/>
            <person name="Medema M.H."/>
            <person name="Devos D.P."/>
            <person name="Kaster A.-K."/>
            <person name="Ovreas L."/>
            <person name="Rohde M."/>
            <person name="Galperin M.Y."/>
            <person name="Jogler C."/>
        </authorList>
    </citation>
    <scope>NUCLEOTIDE SEQUENCE [LARGE SCALE GENOMIC DNA]</scope>
    <source>
        <strain evidence="1 2">DSM 8797</strain>
    </source>
</reference>